<sequence>MKINSFLHSQHATDKTPLATHALSDRCLRATATTLSRCCCAMPHFMVPEEHETITSARRPGRNRNTIATWSRYHQAAKEMSSPKKGIGWRQGFLAQSLPIDSSFAVYGRCNGTCSTSTRASVTDCGTYESRVLQRRARWKQQRDVCILLQRKRKSAKKITSSTFQTIQSTRSPTSLPFEEVPIDDASLSEGVGGCVRATPPLRSLPACMDAHGI</sequence>
<name>A0ABR1YV47_9PEZI</name>
<proteinExistence type="predicted"/>
<dbReference type="EMBL" id="JBBWRZ010000003">
    <property type="protein sequence ID" value="KAK8240058.1"/>
    <property type="molecule type" value="Genomic_DNA"/>
</dbReference>
<dbReference type="Proteomes" id="UP001492380">
    <property type="component" value="Unassembled WGS sequence"/>
</dbReference>
<comment type="caution">
    <text evidence="1">The sequence shown here is derived from an EMBL/GenBank/DDBJ whole genome shotgun (WGS) entry which is preliminary data.</text>
</comment>
<accession>A0ABR1YV47</accession>
<evidence type="ECO:0000313" key="1">
    <source>
        <dbReference type="EMBL" id="KAK8240058.1"/>
    </source>
</evidence>
<reference evidence="1 2" key="1">
    <citation type="submission" date="2024-04" db="EMBL/GenBank/DDBJ databases">
        <title>Phyllosticta paracitricarpa is synonymous to the EU quarantine fungus P. citricarpa based on phylogenomic analyses.</title>
        <authorList>
            <consortium name="Lawrence Berkeley National Laboratory"/>
            <person name="Van Ingen-Buijs V.A."/>
            <person name="Van Westerhoven A.C."/>
            <person name="Haridas S."/>
            <person name="Skiadas P."/>
            <person name="Martin F."/>
            <person name="Groenewald J.Z."/>
            <person name="Crous P.W."/>
            <person name="Seidl M.F."/>
        </authorList>
    </citation>
    <scope>NUCLEOTIDE SEQUENCE [LARGE SCALE GENOMIC DNA]</scope>
    <source>
        <strain evidence="1 2">CBS 123374</strain>
    </source>
</reference>
<organism evidence="1 2">
    <name type="scientific">Phyllosticta capitalensis</name>
    <dbReference type="NCBI Taxonomy" id="121624"/>
    <lineage>
        <taxon>Eukaryota</taxon>
        <taxon>Fungi</taxon>
        <taxon>Dikarya</taxon>
        <taxon>Ascomycota</taxon>
        <taxon>Pezizomycotina</taxon>
        <taxon>Dothideomycetes</taxon>
        <taxon>Dothideomycetes incertae sedis</taxon>
        <taxon>Botryosphaeriales</taxon>
        <taxon>Phyllostictaceae</taxon>
        <taxon>Phyllosticta</taxon>
    </lineage>
</organism>
<gene>
    <name evidence="1" type="ORF">HDK90DRAFT_171208</name>
</gene>
<keyword evidence="2" id="KW-1185">Reference proteome</keyword>
<evidence type="ECO:0000313" key="2">
    <source>
        <dbReference type="Proteomes" id="UP001492380"/>
    </source>
</evidence>
<protein>
    <submittedName>
        <fullName evidence="1">Uncharacterized protein</fullName>
    </submittedName>
</protein>